<feature type="domain" description="SSD" evidence="2">
    <location>
        <begin position="354"/>
        <end position="485"/>
    </location>
</feature>
<dbReference type="Pfam" id="PF00873">
    <property type="entry name" value="ACR_tran"/>
    <property type="match status" value="1"/>
</dbReference>
<feature type="transmembrane region" description="Helical" evidence="1">
    <location>
        <begin position="356"/>
        <end position="376"/>
    </location>
</feature>
<evidence type="ECO:0000256" key="1">
    <source>
        <dbReference type="SAM" id="Phobius"/>
    </source>
</evidence>
<dbReference type="AlphaFoldDB" id="A0A198AN44"/>
<dbReference type="Gene3D" id="3.30.70.1440">
    <property type="entry name" value="Multidrug efflux transporter AcrB pore domain"/>
    <property type="match status" value="1"/>
</dbReference>
<comment type="caution">
    <text evidence="3">The sequence shown here is derived from an EMBL/GenBank/DDBJ whole genome shotgun (WGS) entry which is preliminary data.</text>
</comment>
<evidence type="ECO:0000313" key="4">
    <source>
        <dbReference type="Proteomes" id="UP000078454"/>
    </source>
</evidence>
<proteinExistence type="predicted"/>
<dbReference type="InterPro" id="IPR001036">
    <property type="entry name" value="Acrflvin-R"/>
</dbReference>
<dbReference type="RefSeq" id="WP_068662088.1">
    <property type="nucleotide sequence ID" value="NZ_LYPB01000045.1"/>
</dbReference>
<dbReference type="PANTHER" id="PTHR32063:SF0">
    <property type="entry name" value="SWARMING MOTILITY PROTEIN SWRC"/>
    <property type="match status" value="1"/>
</dbReference>
<gene>
    <name evidence="3" type="ORF">A8708_12155</name>
</gene>
<keyword evidence="4" id="KW-1185">Reference proteome</keyword>
<dbReference type="PANTHER" id="PTHR32063">
    <property type="match status" value="1"/>
</dbReference>
<dbReference type="Proteomes" id="UP000078454">
    <property type="component" value="Unassembled WGS sequence"/>
</dbReference>
<dbReference type="Gene3D" id="3.30.70.1430">
    <property type="entry name" value="Multidrug efflux transporter AcrB pore domain"/>
    <property type="match status" value="2"/>
</dbReference>
<protein>
    <submittedName>
        <fullName evidence="3">Transporter</fullName>
    </submittedName>
</protein>
<feature type="transmembrane region" description="Helical" evidence="1">
    <location>
        <begin position="906"/>
        <end position="927"/>
    </location>
</feature>
<dbReference type="PROSITE" id="PS50156">
    <property type="entry name" value="SSD"/>
    <property type="match status" value="1"/>
</dbReference>
<dbReference type="GO" id="GO:0005886">
    <property type="term" value="C:plasma membrane"/>
    <property type="evidence" value="ECO:0007669"/>
    <property type="project" value="TreeGrafter"/>
</dbReference>
<keyword evidence="1" id="KW-1133">Transmembrane helix</keyword>
<dbReference type="Gene3D" id="1.20.1640.10">
    <property type="entry name" value="Multidrug efflux transporter AcrB transmembrane domain"/>
    <property type="match status" value="2"/>
</dbReference>
<dbReference type="GO" id="GO:0042910">
    <property type="term" value="F:xenobiotic transmembrane transporter activity"/>
    <property type="evidence" value="ECO:0007669"/>
    <property type="project" value="TreeGrafter"/>
</dbReference>
<reference evidence="3 4" key="1">
    <citation type="submission" date="2016-05" db="EMBL/GenBank/DDBJ databases">
        <title>Paenibacillus sp. 1ZS3-15 nov., isolated from the rhizosphere soil.</title>
        <authorList>
            <person name="Zhang X.X."/>
            <person name="Zhang J."/>
        </authorList>
    </citation>
    <scope>NUCLEOTIDE SEQUENCE [LARGE SCALE GENOMIC DNA]</scope>
    <source>
        <strain evidence="3 4">1ZS3-15</strain>
    </source>
</reference>
<dbReference type="PRINTS" id="PR00702">
    <property type="entry name" value="ACRIFLAVINRP"/>
</dbReference>
<dbReference type="EMBL" id="LYPB01000045">
    <property type="protein sequence ID" value="OAS22318.1"/>
    <property type="molecule type" value="Genomic_DNA"/>
</dbReference>
<dbReference type="SUPFAM" id="SSF82693">
    <property type="entry name" value="Multidrug efflux transporter AcrB pore domain, PN1, PN2, PC1 and PC2 subdomains"/>
    <property type="match status" value="2"/>
</dbReference>
<feature type="transmembrane region" description="Helical" evidence="1">
    <location>
        <begin position="12"/>
        <end position="30"/>
    </location>
</feature>
<evidence type="ECO:0000313" key="3">
    <source>
        <dbReference type="EMBL" id="OAS22318.1"/>
    </source>
</evidence>
<feature type="transmembrane region" description="Helical" evidence="1">
    <location>
        <begin position="524"/>
        <end position="547"/>
    </location>
</feature>
<organism evidence="3 4">
    <name type="scientific">Paenibacillus oryzisoli</name>
    <dbReference type="NCBI Taxonomy" id="1850517"/>
    <lineage>
        <taxon>Bacteria</taxon>
        <taxon>Bacillati</taxon>
        <taxon>Bacillota</taxon>
        <taxon>Bacilli</taxon>
        <taxon>Bacillales</taxon>
        <taxon>Paenibacillaceae</taxon>
        <taxon>Paenibacillus</taxon>
    </lineage>
</organism>
<dbReference type="SUPFAM" id="SSF82866">
    <property type="entry name" value="Multidrug efflux transporter AcrB transmembrane domain"/>
    <property type="match status" value="2"/>
</dbReference>
<feature type="transmembrane region" description="Helical" evidence="1">
    <location>
        <begin position="880"/>
        <end position="900"/>
    </location>
</feature>
<feature type="transmembrane region" description="Helical" evidence="1">
    <location>
        <begin position="330"/>
        <end position="349"/>
    </location>
</feature>
<dbReference type="SUPFAM" id="SSF82714">
    <property type="entry name" value="Multidrug efflux transporter AcrB TolC docking domain, DN and DC subdomains"/>
    <property type="match status" value="2"/>
</dbReference>
<keyword evidence="1" id="KW-0472">Membrane</keyword>
<dbReference type="OrthoDB" id="9757876at2"/>
<feature type="transmembrane region" description="Helical" evidence="1">
    <location>
        <begin position="388"/>
        <end position="407"/>
    </location>
</feature>
<dbReference type="STRING" id="1850517.A8708_12155"/>
<dbReference type="InterPro" id="IPR000731">
    <property type="entry name" value="SSD"/>
</dbReference>
<name>A0A198AN44_9BACL</name>
<feature type="transmembrane region" description="Helical" evidence="1">
    <location>
        <begin position="854"/>
        <end position="873"/>
    </location>
</feature>
<dbReference type="InterPro" id="IPR027463">
    <property type="entry name" value="AcrB_DN_DC_subdom"/>
</dbReference>
<feature type="transmembrane region" description="Helical" evidence="1">
    <location>
        <begin position="428"/>
        <end position="448"/>
    </location>
</feature>
<keyword evidence="1" id="KW-0812">Transmembrane</keyword>
<dbReference type="Gene3D" id="3.30.70.1320">
    <property type="entry name" value="Multidrug efflux transporter AcrB pore domain like"/>
    <property type="match status" value="1"/>
</dbReference>
<feature type="transmembrane region" description="Helical" evidence="1">
    <location>
        <begin position="955"/>
        <end position="975"/>
    </location>
</feature>
<dbReference type="Gene3D" id="3.30.2090.10">
    <property type="entry name" value="Multidrug efflux transporter AcrB TolC docking domain, DN and DC subdomains"/>
    <property type="match status" value="2"/>
</dbReference>
<sequence length="1037" mass="111446">MNRLTHFSMKNVSALFIIMIMLFVGGLYSATQLKEENMPNVSFPVVAVTTTYTGAPKDVMDEITVPIEKKLANLEDLDSIQSTSSDNFSMVIILFKQDVDIDKKKLAVQDALSTVSLPATAGAPKASTFGAASFPSNYLVAYANEGVSQTELDKTFKDTIKPGLEGIKGIDHIDIIGARDTSLDIELDAAALDVYGLSPGMVSNAINTAATKTPIGSVEIDGNSKMTRVTGNLSSLYDLQKVEITTPTGAIVTLDQVSKVKAITESDFNGRLDGKPAIGMILYKAGSANAVEFSEAIEKNITEWKTTLPNITFKSTYDSADQIKESISGLVREGIVGAVLASLMILVFLRNVRMTLIVLVSIPLSILITLLLMSTLDLTLNTMTLGGIFIAVGRVVDDSIVVIENIYASLEKAQERKESVIALATKQVSMAITSSTLATVGVFAPLALVTGVVGGFFRPFALTIACALLSSLIVALTVIPMLSKLLVLRSKPGKVQHDESKPTKLTMFYEKALTWSLKNKIKTLLVALVLLVATMAGTIPFLSISFLPASAPSHIMYFQLKMPYSTSFDATDSKTKEIETVLLDLKDSKGEPVFKFVEALVGYAGNDDEQTPYASQIFLEVNENVDPVKVQEQTTAYILSELPAGSEVEPKSMEGDFGVSSTDFAYTLQGDDQLQLEKAARMVKEKLNTFPELAEVEDNLSDAKTEIEIAVDQKKARAYGLSAASVRDAARTWISNQNLGDMKFDNIVYTTTVSLEKTDKNSLEKLGNIPLTAQNGSTILLKEVAKINETKGAASLARENQAQLVKVSAKINSDNKTAVSAKLGTALKELELPEGVTPQITGVSEDVTESFTQLFVAMAAAVFVVYLIMVLAFGNLGAPFAIIFSLPLAVIGGLLGLVIAREPLTVTSMIGFLMLIGIVVTNAIVLIDRAQQLREEGYTVRHALIEAGKVRLRPIIMTAGATIMALVPLALGISAEGGLIGKGLGVVVIGGLISSTILTLVVVPIIYELIESMKNRASRMFNREKNKEKMTTSSLEV</sequence>
<evidence type="ECO:0000259" key="2">
    <source>
        <dbReference type="PROSITE" id="PS50156"/>
    </source>
</evidence>
<feature type="transmembrane region" description="Helical" evidence="1">
    <location>
        <begin position="460"/>
        <end position="482"/>
    </location>
</feature>
<feature type="transmembrane region" description="Helical" evidence="1">
    <location>
        <begin position="987"/>
        <end position="1010"/>
    </location>
</feature>
<accession>A0A198AN44</accession>